<dbReference type="CDD" id="cd05931">
    <property type="entry name" value="FAAL"/>
    <property type="match status" value="1"/>
</dbReference>
<comment type="caution">
    <text evidence="7">The sequence shown here is derived from an EMBL/GenBank/DDBJ whole genome shotgun (WGS) entry which is preliminary data.</text>
</comment>
<dbReference type="RefSeq" id="WP_065289751.1">
    <property type="nucleotide sequence ID" value="NZ_LFOE01000091.1"/>
</dbReference>
<dbReference type="PATRIC" id="fig|354243.3.peg.4859"/>
<dbReference type="InterPro" id="IPR000873">
    <property type="entry name" value="AMP-dep_synth/lig_dom"/>
</dbReference>
<evidence type="ECO:0000256" key="4">
    <source>
        <dbReference type="ARBA" id="ARBA00023098"/>
    </source>
</evidence>
<dbReference type="Gene3D" id="3.40.50.12780">
    <property type="entry name" value="N-terminal domain of ligase-like"/>
    <property type="match status" value="1"/>
</dbReference>
<feature type="domain" description="AMP-binding enzyme C-terminal" evidence="6">
    <location>
        <begin position="465"/>
        <end position="573"/>
    </location>
</feature>
<dbReference type="Gene3D" id="3.30.300.30">
    <property type="match status" value="1"/>
</dbReference>
<dbReference type="InterPro" id="IPR040097">
    <property type="entry name" value="FAAL/FAAC"/>
</dbReference>
<dbReference type="OrthoDB" id="3671040at2"/>
<keyword evidence="2" id="KW-0436">Ligase</keyword>
<dbReference type="InterPro" id="IPR025110">
    <property type="entry name" value="AMP-bd_C"/>
</dbReference>
<feature type="domain" description="AMP-dependent synthetase/ligase" evidence="5">
    <location>
        <begin position="13"/>
        <end position="417"/>
    </location>
</feature>
<evidence type="ECO:0000259" key="6">
    <source>
        <dbReference type="Pfam" id="PF23024"/>
    </source>
</evidence>
<gene>
    <name evidence="7" type="ORF">ACT18_23425</name>
</gene>
<reference evidence="7 8" key="1">
    <citation type="submission" date="2015-06" db="EMBL/GenBank/DDBJ databases">
        <title>Genome sequence of Mycobacterium kumamotonense strain Roo.</title>
        <authorList>
            <person name="Greninger A.L."/>
            <person name="Cunningham G."/>
            <person name="Miller S."/>
        </authorList>
    </citation>
    <scope>NUCLEOTIDE SEQUENCE [LARGE SCALE GENOMIC DNA]</scope>
    <source>
        <strain evidence="7 8">Roo</strain>
    </source>
</reference>
<evidence type="ECO:0000313" key="7">
    <source>
        <dbReference type="EMBL" id="OBY29367.1"/>
    </source>
</evidence>
<dbReference type="SUPFAM" id="SSF56801">
    <property type="entry name" value="Acetyl-CoA synthetase-like"/>
    <property type="match status" value="1"/>
</dbReference>
<dbReference type="AlphaFoldDB" id="A0A1B8S9G9"/>
<keyword evidence="4" id="KW-0443">Lipid metabolism</keyword>
<organism evidence="7 8">
    <name type="scientific">Mycolicibacter kumamotonensis</name>
    <dbReference type="NCBI Taxonomy" id="354243"/>
    <lineage>
        <taxon>Bacteria</taxon>
        <taxon>Bacillati</taxon>
        <taxon>Actinomycetota</taxon>
        <taxon>Actinomycetes</taxon>
        <taxon>Mycobacteriales</taxon>
        <taxon>Mycobacteriaceae</taxon>
        <taxon>Mycolicibacter</taxon>
    </lineage>
</organism>
<dbReference type="Pfam" id="PF00501">
    <property type="entry name" value="AMP-binding"/>
    <property type="match status" value="1"/>
</dbReference>
<keyword evidence="8" id="KW-1185">Reference proteome</keyword>
<dbReference type="GO" id="GO:0070566">
    <property type="term" value="F:adenylyltransferase activity"/>
    <property type="evidence" value="ECO:0007669"/>
    <property type="project" value="TreeGrafter"/>
</dbReference>
<comment type="similarity">
    <text evidence="1">Belongs to the ATP-dependent AMP-binding enzyme family.</text>
</comment>
<evidence type="ECO:0000256" key="2">
    <source>
        <dbReference type="ARBA" id="ARBA00022598"/>
    </source>
</evidence>
<dbReference type="PANTHER" id="PTHR22754:SF32">
    <property type="entry name" value="DISCO-INTERACTING PROTEIN 2"/>
    <property type="match status" value="1"/>
</dbReference>
<proteinExistence type="inferred from homology"/>
<dbReference type="InterPro" id="IPR045851">
    <property type="entry name" value="AMP-bd_C_sf"/>
</dbReference>
<evidence type="ECO:0000313" key="8">
    <source>
        <dbReference type="Proteomes" id="UP000092668"/>
    </source>
</evidence>
<protein>
    <submittedName>
        <fullName evidence="7">Acyl-CoA synthetase</fullName>
    </submittedName>
</protein>
<dbReference type="EMBL" id="LFOE01000091">
    <property type="protein sequence ID" value="OBY29367.1"/>
    <property type="molecule type" value="Genomic_DNA"/>
</dbReference>
<name>A0A1B8S9G9_9MYCO</name>
<dbReference type="GO" id="GO:0071766">
    <property type="term" value="P:Actinobacterium-type cell wall biogenesis"/>
    <property type="evidence" value="ECO:0007669"/>
    <property type="project" value="UniProtKB-ARBA"/>
</dbReference>
<dbReference type="GO" id="GO:0016874">
    <property type="term" value="F:ligase activity"/>
    <property type="evidence" value="ECO:0007669"/>
    <property type="project" value="UniProtKB-KW"/>
</dbReference>
<evidence type="ECO:0000259" key="5">
    <source>
        <dbReference type="Pfam" id="PF00501"/>
    </source>
</evidence>
<dbReference type="FunFam" id="3.40.50.12780:FF:000013">
    <property type="entry name" value="Long-chain-fatty-acid--AMP ligase FadD32"/>
    <property type="match status" value="1"/>
</dbReference>
<evidence type="ECO:0000256" key="3">
    <source>
        <dbReference type="ARBA" id="ARBA00022832"/>
    </source>
</evidence>
<dbReference type="STRING" id="354243.BST28_00785"/>
<dbReference type="Proteomes" id="UP000092668">
    <property type="component" value="Unassembled WGS sequence"/>
</dbReference>
<dbReference type="NCBIfam" id="NF004509">
    <property type="entry name" value="PRK05850.1"/>
    <property type="match status" value="1"/>
</dbReference>
<keyword evidence="3" id="KW-0276">Fatty acid metabolism</keyword>
<accession>A0A1B8S9G9</accession>
<dbReference type="FunFam" id="3.30.300.30:FF:000016">
    <property type="entry name" value="Fatty-acid-CoA ligase FadD26"/>
    <property type="match status" value="1"/>
</dbReference>
<dbReference type="GO" id="GO:0005886">
    <property type="term" value="C:plasma membrane"/>
    <property type="evidence" value="ECO:0007669"/>
    <property type="project" value="TreeGrafter"/>
</dbReference>
<dbReference type="PANTHER" id="PTHR22754">
    <property type="entry name" value="DISCO-INTERACTING PROTEIN 2 DIP2 -RELATED"/>
    <property type="match status" value="1"/>
</dbReference>
<evidence type="ECO:0000256" key="1">
    <source>
        <dbReference type="ARBA" id="ARBA00006432"/>
    </source>
</evidence>
<dbReference type="InterPro" id="IPR042099">
    <property type="entry name" value="ANL_N_sf"/>
</dbReference>
<dbReference type="Pfam" id="PF23024">
    <property type="entry name" value="AMP-dom_DIP2-like"/>
    <property type="match status" value="1"/>
</dbReference>
<dbReference type="GO" id="GO:0006633">
    <property type="term" value="P:fatty acid biosynthetic process"/>
    <property type="evidence" value="ECO:0007669"/>
    <property type="project" value="TreeGrafter"/>
</dbReference>
<sequence length="586" mass="62590">MPVTQSHIPTLLADRAREKPDAPAYTFIDFDVDPAGYRETVTWSQLRNRAQVVAAELATCASPGDRVALLAPQSMEYIVGFYGALEAGMIAVPLPVPMFGAHDERVSAALRDCSPAAILTTSASVGDIANSIRDLGGTPPVVIEVDALDLDSEPLEAPAAATVHTKTAFLQYTSGSTRTPAGVMVGHHNAIENMRQMIADTFENVGKTVPADTTLVAWLPFYHDLGLMCGIIFPLVGGHQAVIFSPMAFLAKPARWMQLVASYPNAYTGGPNFAYELAVRRTSDEDMAGLDLGHVHTFAFGAERVHAATLRRLVERFAKFNLNPAALRPGYGLAEATVYLTSNTPGNPPPTARFDYTKLANGTAEPSGPEGGVELVSCGVPRACTVRVVDPDTQTENPEGTVGEIWAYGPNVAAGYWHNQQATEATFSGKLVDPSPGTPQGPWLKTGDLGVISGGELYIVGRIKDLLIVDGKNHYPDDIEATVQEITGGRVAAVSIPNSRSEELVTIAEFKNKGGSDEEVQDRLNEVRRKVTAALSKAHGLAIGDLVLVPQGAIPITTSGKIRRSSCVEMYQRDGFDRLDASARSV</sequence>